<evidence type="ECO:0000256" key="3">
    <source>
        <dbReference type="PROSITE-ProRule" id="PRU00649"/>
    </source>
</evidence>
<keyword evidence="2 3" id="KW-0539">Nucleus</keyword>
<comment type="subcellular location">
    <subcellularLocation>
        <location evidence="1 3">Nucleus</location>
    </subcellularLocation>
</comment>
<dbReference type="InterPro" id="IPR003617">
    <property type="entry name" value="TFIIS/CRSP70_N_sub"/>
</dbReference>
<feature type="region of interest" description="Disordered" evidence="5">
    <location>
        <begin position="86"/>
        <end position="109"/>
    </location>
</feature>
<gene>
    <name evidence="7" type="ORF">NCGR_LOCUS51632</name>
</gene>
<feature type="region of interest" description="Disordered" evidence="5">
    <location>
        <begin position="197"/>
        <end position="284"/>
    </location>
</feature>
<sequence length="354" mass="38514">MSSDGRLRRALAAFGGGGDVWSLVDAALAAAARDSPAELRARRDGIVQRLYAGAARCRNCNADADAPPPPAQPNGAVAAAAAPAAAASLSPASPDEEVDADGLDDDDADADAGVESKILAIRDFLEDPDQSEDEMVSLLQNLADMDITYKALQDTDIGRHVNGLRKHPSSEVRQLVKLLVRKWKEIVDDWVRLHNSGGDGGGSIISDGDSPDKVQPKYHQNTHASDFKYSPSPQRHNVLSSERSGNHNLVESTMEKRRTSPAPAYHNTKQNNSNNYSTVSSSAPARVMREQKNTLLDAEKLDSARKRLQENYQEAQNAKKQRTIQVMDIHDIPKPKNRNTFIRKSGGGFPGKHR</sequence>
<dbReference type="Gene3D" id="1.20.930.10">
    <property type="entry name" value="Conserved domain common to transcription factors TFIIS, elongin A, CRSP70"/>
    <property type="match status" value="1"/>
</dbReference>
<name>A0A811REF6_9POAL</name>
<protein>
    <recommendedName>
        <fullName evidence="6">TFIIS N-terminal domain-containing protein</fullName>
    </recommendedName>
</protein>
<evidence type="ECO:0000313" key="8">
    <source>
        <dbReference type="Proteomes" id="UP000604825"/>
    </source>
</evidence>
<feature type="region of interest" description="Disordered" evidence="5">
    <location>
        <begin position="334"/>
        <end position="354"/>
    </location>
</feature>
<evidence type="ECO:0000313" key="7">
    <source>
        <dbReference type="EMBL" id="CAD6268327.1"/>
    </source>
</evidence>
<keyword evidence="4" id="KW-0175">Coiled coil</keyword>
<dbReference type="Proteomes" id="UP000604825">
    <property type="component" value="Unassembled WGS sequence"/>
</dbReference>
<dbReference type="SMART" id="SM00509">
    <property type="entry name" value="TFS2N"/>
    <property type="match status" value="1"/>
</dbReference>
<feature type="compositionally biased region" description="Low complexity" evidence="5">
    <location>
        <begin position="271"/>
        <end position="282"/>
    </location>
</feature>
<evidence type="ECO:0000256" key="4">
    <source>
        <dbReference type="SAM" id="Coils"/>
    </source>
</evidence>
<dbReference type="OrthoDB" id="550309at2759"/>
<dbReference type="InterPro" id="IPR044790">
    <property type="entry name" value="MD26C-like"/>
</dbReference>
<dbReference type="PANTHER" id="PTHR47210">
    <property type="entry name" value="MEDIATOR OF RNA POLYMERASE II TRANSCRIPTION SUBUNIT 26C-RELATED"/>
    <property type="match status" value="1"/>
</dbReference>
<dbReference type="SUPFAM" id="SSF47676">
    <property type="entry name" value="Conserved domain common to transcription factors TFIIS, elongin A, CRSP70"/>
    <property type="match status" value="1"/>
</dbReference>
<organism evidence="7 8">
    <name type="scientific">Miscanthus lutarioriparius</name>
    <dbReference type="NCBI Taxonomy" id="422564"/>
    <lineage>
        <taxon>Eukaryota</taxon>
        <taxon>Viridiplantae</taxon>
        <taxon>Streptophyta</taxon>
        <taxon>Embryophyta</taxon>
        <taxon>Tracheophyta</taxon>
        <taxon>Spermatophyta</taxon>
        <taxon>Magnoliopsida</taxon>
        <taxon>Liliopsida</taxon>
        <taxon>Poales</taxon>
        <taxon>Poaceae</taxon>
        <taxon>PACMAD clade</taxon>
        <taxon>Panicoideae</taxon>
        <taxon>Andropogonodae</taxon>
        <taxon>Andropogoneae</taxon>
        <taxon>Saccharinae</taxon>
        <taxon>Miscanthus</taxon>
    </lineage>
</organism>
<dbReference type="AlphaFoldDB" id="A0A811REF6"/>
<dbReference type="PANTHER" id="PTHR47210:SF1">
    <property type="entry name" value="MEDIATOR OF RNA POLYMERASE II TRANSCRIPTION SUBUNIT 26C-RELATED"/>
    <property type="match status" value="1"/>
</dbReference>
<evidence type="ECO:0000256" key="2">
    <source>
        <dbReference type="ARBA" id="ARBA00023242"/>
    </source>
</evidence>
<feature type="compositionally biased region" description="Gly residues" evidence="5">
    <location>
        <begin position="345"/>
        <end position="354"/>
    </location>
</feature>
<dbReference type="CDD" id="cd00183">
    <property type="entry name" value="TFIIS_I"/>
    <property type="match status" value="1"/>
</dbReference>
<dbReference type="InterPro" id="IPR035441">
    <property type="entry name" value="TFIIS/LEDGF_dom_sf"/>
</dbReference>
<dbReference type="GO" id="GO:0005634">
    <property type="term" value="C:nucleus"/>
    <property type="evidence" value="ECO:0007669"/>
    <property type="project" value="UniProtKB-SubCell"/>
</dbReference>
<feature type="coiled-coil region" evidence="4">
    <location>
        <begin position="298"/>
        <end position="325"/>
    </location>
</feature>
<reference evidence="7" key="1">
    <citation type="submission" date="2020-10" db="EMBL/GenBank/DDBJ databases">
        <authorList>
            <person name="Han B."/>
            <person name="Lu T."/>
            <person name="Zhao Q."/>
            <person name="Huang X."/>
            <person name="Zhao Y."/>
        </authorList>
    </citation>
    <scope>NUCLEOTIDE SEQUENCE</scope>
</reference>
<keyword evidence="8" id="KW-1185">Reference proteome</keyword>
<evidence type="ECO:0000256" key="5">
    <source>
        <dbReference type="SAM" id="MobiDB-lite"/>
    </source>
</evidence>
<dbReference type="PROSITE" id="PS51319">
    <property type="entry name" value="TFIIS_N"/>
    <property type="match status" value="1"/>
</dbReference>
<dbReference type="EMBL" id="CAJGYO010000014">
    <property type="protein sequence ID" value="CAD6268327.1"/>
    <property type="molecule type" value="Genomic_DNA"/>
</dbReference>
<evidence type="ECO:0000259" key="6">
    <source>
        <dbReference type="PROSITE" id="PS51319"/>
    </source>
</evidence>
<feature type="compositionally biased region" description="Acidic residues" evidence="5">
    <location>
        <begin position="94"/>
        <end position="109"/>
    </location>
</feature>
<feature type="compositionally biased region" description="Polar residues" evidence="5">
    <location>
        <begin position="231"/>
        <end position="251"/>
    </location>
</feature>
<proteinExistence type="predicted"/>
<evidence type="ECO:0000256" key="1">
    <source>
        <dbReference type="ARBA" id="ARBA00004123"/>
    </source>
</evidence>
<comment type="caution">
    <text evidence="7">The sequence shown here is derived from an EMBL/GenBank/DDBJ whole genome shotgun (WGS) entry which is preliminary data.</text>
</comment>
<dbReference type="Pfam" id="PF08711">
    <property type="entry name" value="Med26"/>
    <property type="match status" value="1"/>
</dbReference>
<accession>A0A811REF6</accession>
<feature type="domain" description="TFIIS N-terminal" evidence="6">
    <location>
        <begin position="119"/>
        <end position="190"/>
    </location>
</feature>
<dbReference type="InterPro" id="IPR017923">
    <property type="entry name" value="TFIIS_N"/>
</dbReference>